<feature type="non-terminal residue" evidence="2">
    <location>
        <position position="1"/>
    </location>
</feature>
<name>A0A0X3Q1N8_SCHSO</name>
<dbReference type="AlphaFoldDB" id="A0A0X3Q1N8"/>
<dbReference type="EMBL" id="GEEE01008523">
    <property type="protein sequence ID" value="JAP54702.1"/>
    <property type="molecule type" value="Transcribed_RNA"/>
</dbReference>
<evidence type="ECO:0000256" key="1">
    <source>
        <dbReference type="SAM" id="MobiDB-lite"/>
    </source>
</evidence>
<gene>
    <name evidence="2" type="ORF">TR160110</name>
</gene>
<sequence>YQRMVRSNETVMRLTPTTTTSEAATATAAKPPGAQMPLSAAAVPTQQTNAAGNGPLETNDVSRTLREAREALELFNLLQQDIGRSSAQVADEARMRELRVVGERLVGLQKEFPALINARLGETDVGVIEAEETVLANLMGVNDELLLCIENYQRMVRSDESGLPLRRNCTRANDTSTGTGNRPVNSYYVSNALESVTEVTQSATNGIYSAGPSTSSEAQITAQFATMTMQDSPADDVRVSRNPIAPTIDPLKNANREFVNLLGERTQHDHCQVTPQLVMQIQSLQQLDTVQLPAENKLTGLSVEEFRLLIPLVLERVNTTVNSLHDLLQNANTPGFSAKDPDLVRIKNLSTTVQDDLQKLSDMRMNYEWLKNRHAPSSSADDSTDDDPLLINLYMVLNEANWALADSQAILDTNMEALEHQKTVQNAAGGKPMKTSIDDFQMAISSTLPRVKANVKSLNAFLREATTLPTPATNYAVTQMKNLCAAIRNDLQKLSDIKMNYEWKTKHAPLWSAESSTDINPLLRDFYFTVVEANKALTNFTSFLNTADKIVQDDISGSATVGQGFLHGSSWR</sequence>
<evidence type="ECO:0000313" key="2">
    <source>
        <dbReference type="EMBL" id="JAP54702.1"/>
    </source>
</evidence>
<reference evidence="2" key="1">
    <citation type="submission" date="2016-01" db="EMBL/GenBank/DDBJ databases">
        <title>Reference transcriptome for the parasite Schistocephalus solidus: insights into the molecular evolution of parasitism.</title>
        <authorList>
            <person name="Hebert F.O."/>
            <person name="Grambauer S."/>
            <person name="Barber I."/>
            <person name="Landry C.R."/>
            <person name="Aubin-Horth N."/>
        </authorList>
    </citation>
    <scope>NUCLEOTIDE SEQUENCE</scope>
</reference>
<accession>A0A0X3Q1N8</accession>
<organism evidence="2">
    <name type="scientific">Schistocephalus solidus</name>
    <name type="common">Tapeworm</name>
    <dbReference type="NCBI Taxonomy" id="70667"/>
    <lineage>
        <taxon>Eukaryota</taxon>
        <taxon>Metazoa</taxon>
        <taxon>Spiralia</taxon>
        <taxon>Lophotrochozoa</taxon>
        <taxon>Platyhelminthes</taxon>
        <taxon>Cestoda</taxon>
        <taxon>Eucestoda</taxon>
        <taxon>Diphyllobothriidea</taxon>
        <taxon>Diphyllobothriidae</taxon>
        <taxon>Schistocephalus</taxon>
    </lineage>
</organism>
<feature type="compositionally biased region" description="Low complexity" evidence="1">
    <location>
        <begin position="16"/>
        <end position="33"/>
    </location>
</feature>
<protein>
    <submittedName>
        <fullName evidence="2">Uncharacterized protein</fullName>
    </submittedName>
</protein>
<feature type="region of interest" description="Disordered" evidence="1">
    <location>
        <begin position="16"/>
        <end position="40"/>
    </location>
</feature>
<proteinExistence type="predicted"/>